<proteinExistence type="predicted"/>
<dbReference type="EMBL" id="RJUR01000017">
    <property type="protein sequence ID" value="ROQ45234.1"/>
    <property type="molecule type" value="Genomic_DNA"/>
</dbReference>
<dbReference type="Gene3D" id="3.40.390.10">
    <property type="entry name" value="Collagenase (Catalytic Domain)"/>
    <property type="match status" value="1"/>
</dbReference>
<protein>
    <recommendedName>
        <fullName evidence="3">Toxin</fullName>
    </recommendedName>
</protein>
<dbReference type="Proteomes" id="UP000269115">
    <property type="component" value="Unassembled WGS sequence"/>
</dbReference>
<comment type="caution">
    <text evidence="1">The sequence shown here is derived from an EMBL/GenBank/DDBJ whole genome shotgun (WGS) entry which is preliminary data.</text>
</comment>
<evidence type="ECO:0008006" key="3">
    <source>
        <dbReference type="Google" id="ProtNLM"/>
    </source>
</evidence>
<dbReference type="GO" id="GO:0008237">
    <property type="term" value="F:metallopeptidase activity"/>
    <property type="evidence" value="ECO:0007669"/>
    <property type="project" value="InterPro"/>
</dbReference>
<evidence type="ECO:0000313" key="1">
    <source>
        <dbReference type="EMBL" id="ROQ45234.1"/>
    </source>
</evidence>
<organism evidence="1 2">
    <name type="scientific">Pseudomonas putida</name>
    <name type="common">Arthrobacter siderocapsulatus</name>
    <dbReference type="NCBI Taxonomy" id="303"/>
    <lineage>
        <taxon>Bacteria</taxon>
        <taxon>Pseudomonadati</taxon>
        <taxon>Pseudomonadota</taxon>
        <taxon>Gammaproteobacteria</taxon>
        <taxon>Pseudomonadales</taxon>
        <taxon>Pseudomonadaceae</taxon>
        <taxon>Pseudomonas</taxon>
    </lineage>
</organism>
<accession>A0A9X8HGW1</accession>
<name>A0A9X8HGW1_PSEPU</name>
<dbReference type="InterPro" id="IPR024079">
    <property type="entry name" value="MetalloPept_cat_dom_sf"/>
</dbReference>
<evidence type="ECO:0000313" key="2">
    <source>
        <dbReference type="Proteomes" id="UP000269115"/>
    </source>
</evidence>
<reference evidence="1 2" key="1">
    <citation type="submission" date="2018-11" db="EMBL/GenBank/DDBJ databases">
        <title>Genomic analyses of the natural microbiome of Caenorhabditis elegans.</title>
        <authorList>
            <person name="Samuel B."/>
        </authorList>
    </citation>
    <scope>NUCLEOTIDE SEQUENCE [LARGE SCALE GENOMIC DNA]</scope>
    <source>
        <strain evidence="1 2">BIGb0473</strain>
    </source>
</reference>
<gene>
    <name evidence="1" type="ORF">EDF85_4491</name>
</gene>
<dbReference type="RefSeq" id="WP_123753473.1">
    <property type="nucleotide sequence ID" value="NZ_RJUR01000017.1"/>
</dbReference>
<sequence length="1688" mass="186869">MIVMPYFEPGTLRAGFITALETAQRDLSLSIIEARWLRRLADQTSLPASMRVEVTGNLQPLSANCLVIHQRDPLLEATYLYSPLHGVQGFNTLQQLESALQAQLTHLGVPSEPLQFVNLSDAVFTRWSHHLMQQQIDLLRGQSSGLAKLPTLTGVLDSCLSTAFSTLLEGVDDIAQQRVQVIASNASVVRTQALADVALDAFSGQPLGIDLKRRFERDGTATHDTPDPLACEQALASTAKAVPGAFAQALRSYWSSVDNDVGSDNREALALGLADNYCRTLLRAANEQRIDTPQLQWLREALIPDLGALRVCSLALVPAAQDMGRTVLLADSLALQQPTDTSKGVFLFSTRTGFQHFADQAALERHCQALLTQPACPASISRDDWEQLQASATPVVRLVEVGQPMFLALADALIALVNRRLAHALRFPGAQSSTAMAGVEDALDMRALVDRRLTHLGVNGRWLPDAQPAVAMRLPVPPSQSVTLVERLTRARALHQLFQSLATAQPKVQSCVLDMLAPSLDAISDGQLHPLDIQLKWAEKTGTVVDRFLEQLGETGNQHAPQDQVQVQDRQGLPLSWPSAPVIRQQIDTLKAGFASTYLEQLEAFDTGRLRLKDSVVSPLTSMRSLYEALLRIELEQARENGVIDDALLDLLQQALDRPGHSAIRLHSLSLSVPGKAGLLPLADAFVLQRATADNDSLLLWSPLEPLSQFSSEAALRSEMTGAFDDPEKLHQWLSLVNAEDLRNWHTLAQLPGASQPSVRLIEQSELFAFVEHSAARFRAATRRYYLGYALRSRLGTSLLQRFIDNQAARHPFEGALQRVRDSLEVQYLRTLLPAWLCNATPQQMKNYAQLVQACARVSNPKFNYLFSIPTLNDFANQQLKAGLAQDYPSAPDDPDLITVTFTHFTPNLVMPGQTPSPISSDLATTTKTLSEYALTHSRLTGTATSMKVSVTRPGMAPEALEAATIRNMIDRLDVASAYRALLEKKLTPQDPDYLERRHRYTLVSTAYLMEEGYQHFLDNKLSAKALYYFSHVLAKPDALARDLVEGRKITLCQLQLRAEQGFAPDTVRGMYVIGPQGEQDGPLVLYCAYRPHKMLLEFKDQGALRSAILSDPELQRDILNRLPDTVQSRYDHNGFLHPHLFWSSSDLFDFSPTPGAVQLVRSEIEGNALDYLFTENVAFLRALTKARTVTTAEEYWNVLRYVMGLAIEQSSFFLPGKLAAMLSSLQSVQWLQASGNAALQHNWGESLAEFVTALSGLVMMRPGGSSVSRKTPDEPSPVTPALELDPVWNEVLLNPLVPNRLSDLQAQNVQLKDMVRNTTLGLYFAPGTERFYCVIAGHVYEVAKPAQQWQIIKQGRLGPTLQRTGNQWQVDLQEGLRGGGAAYSSFETALANEDISLRYTTLASGMKNIAALQPTKYQMLLRAHALSRHYLDTCLKNLNLSSPQAPLPPETLSILQNVFDHPPSDQTVRLLRDYTQRILDELLSASMDTVTSKRLVVGMNMPDQRDTYGFTYHNDPGKRIFLTERVFTLPWDVSIYATPPAIELLAHQQATTLIHELSHQVLRTVDIAYVEAAAPFPDQISQHTRGGRIAYQTILGYKQNGLSINTPAQALFRTFDTSSQTWRDIRKKDGRALPAIFRLSKTNTLAAARTAFYSDPQVRTDLILANADSLSLIITNLGRRRFAGAAG</sequence>